<dbReference type="EMBL" id="JAVRHV010000016">
    <property type="protein sequence ID" value="MDT0554346.1"/>
    <property type="molecule type" value="Genomic_DNA"/>
</dbReference>
<proteinExistence type="predicted"/>
<keyword evidence="1" id="KW-0812">Transmembrane</keyword>
<keyword evidence="1" id="KW-1133">Transmembrane helix</keyword>
<dbReference type="RefSeq" id="WP_311594432.1">
    <property type="nucleotide sequence ID" value="NZ_JAVRHV010000016.1"/>
</dbReference>
<feature type="transmembrane region" description="Helical" evidence="1">
    <location>
        <begin position="36"/>
        <end position="56"/>
    </location>
</feature>
<feature type="transmembrane region" description="Helical" evidence="1">
    <location>
        <begin position="135"/>
        <end position="159"/>
    </location>
</feature>
<keyword evidence="3" id="KW-1185">Reference proteome</keyword>
<evidence type="ECO:0008006" key="4">
    <source>
        <dbReference type="Google" id="ProtNLM"/>
    </source>
</evidence>
<accession>A0ABU2Y831</accession>
<name>A0ABU2Y831_9FLAO</name>
<organism evidence="2 3">
    <name type="scientific">Urechidicola vernalis</name>
    <dbReference type="NCBI Taxonomy" id="3075600"/>
    <lineage>
        <taxon>Bacteria</taxon>
        <taxon>Pseudomonadati</taxon>
        <taxon>Bacteroidota</taxon>
        <taxon>Flavobacteriia</taxon>
        <taxon>Flavobacteriales</taxon>
        <taxon>Flavobacteriaceae</taxon>
        <taxon>Urechidicola</taxon>
    </lineage>
</organism>
<dbReference type="Proteomes" id="UP001252186">
    <property type="component" value="Unassembled WGS sequence"/>
</dbReference>
<reference evidence="2 3" key="1">
    <citation type="submission" date="2023-09" db="EMBL/GenBank/DDBJ databases">
        <authorList>
            <person name="Rey-Velasco X."/>
        </authorList>
    </citation>
    <scope>NUCLEOTIDE SEQUENCE [LARGE SCALE GENOMIC DNA]</scope>
    <source>
        <strain evidence="2 3">P050</strain>
    </source>
</reference>
<sequence>MTNCKRCNQQMDGETNFCPTCGEDQRTNNIIHQKSNASFLIVLCVLTIIGSVFTIGRAYLYEMVSMMDGESNYIRGWIYAGSSIGTLTGAIMMIQRKLNGLYIYSTFQGIYIITVLVASLSYSDAFGSFDRSGNAASLLASGIAMFFLLPSILFLILYWTNMIKKHLT</sequence>
<evidence type="ECO:0000256" key="1">
    <source>
        <dbReference type="SAM" id="Phobius"/>
    </source>
</evidence>
<comment type="caution">
    <text evidence="2">The sequence shown here is derived from an EMBL/GenBank/DDBJ whole genome shotgun (WGS) entry which is preliminary data.</text>
</comment>
<protein>
    <recommendedName>
        <fullName evidence="4">Zinc ribbon domain-containing protein</fullName>
    </recommendedName>
</protein>
<evidence type="ECO:0000313" key="3">
    <source>
        <dbReference type="Proteomes" id="UP001252186"/>
    </source>
</evidence>
<keyword evidence="1" id="KW-0472">Membrane</keyword>
<gene>
    <name evidence="2" type="ORF">RM519_13900</name>
</gene>
<evidence type="ECO:0000313" key="2">
    <source>
        <dbReference type="EMBL" id="MDT0554346.1"/>
    </source>
</evidence>
<feature type="transmembrane region" description="Helical" evidence="1">
    <location>
        <begin position="101"/>
        <end position="123"/>
    </location>
</feature>
<feature type="transmembrane region" description="Helical" evidence="1">
    <location>
        <begin position="76"/>
        <end position="94"/>
    </location>
</feature>